<sequence length="172" mass="19355">METTKQDRCNTSETGENMCFTFSRRHFLSLAGWGMFFAVILGFLSQIFGYKGFFYPRVLFEPSPRFTVGKPDAFPQISVTKLKSRRVFIVRSGNIFKAISVVCTHLGCAVEFSKAKNIFECPCHGSKYYRTGVNFAGPAPKPLAHFEMSLDHSSRLVVDKSKTVSTETELIV</sequence>
<dbReference type="GO" id="GO:0016020">
    <property type="term" value="C:membrane"/>
    <property type="evidence" value="ECO:0007669"/>
    <property type="project" value="InterPro"/>
</dbReference>
<keyword evidence="5" id="KW-1015">Disulfide bond</keyword>
<comment type="caution">
    <text evidence="9">The sequence shown here is derived from an EMBL/GenBank/DDBJ whole genome shotgun (WGS) entry which is preliminary data.</text>
</comment>
<dbReference type="PANTHER" id="PTHR10134">
    <property type="entry name" value="CYTOCHROME B-C1 COMPLEX SUBUNIT RIESKE, MITOCHONDRIAL"/>
    <property type="match status" value="1"/>
</dbReference>
<name>A0A941W1U7_9BACT</name>
<dbReference type="AlphaFoldDB" id="A0A941W1U7"/>
<dbReference type="InterPro" id="IPR014349">
    <property type="entry name" value="Rieske_Fe-S_prot"/>
</dbReference>
<keyword evidence="1" id="KW-0001">2Fe-2S</keyword>
<dbReference type="InterPro" id="IPR036922">
    <property type="entry name" value="Rieske_2Fe-2S_sf"/>
</dbReference>
<evidence type="ECO:0000256" key="7">
    <source>
        <dbReference type="SAM" id="Phobius"/>
    </source>
</evidence>
<evidence type="ECO:0000259" key="8">
    <source>
        <dbReference type="PROSITE" id="PS51296"/>
    </source>
</evidence>
<dbReference type="Proteomes" id="UP000722750">
    <property type="component" value="Unassembled WGS sequence"/>
</dbReference>
<dbReference type="InterPro" id="IPR005805">
    <property type="entry name" value="Rieske_Fe-S_prot_C"/>
</dbReference>
<dbReference type="GO" id="GO:0051537">
    <property type="term" value="F:2 iron, 2 sulfur cluster binding"/>
    <property type="evidence" value="ECO:0007669"/>
    <property type="project" value="UniProtKB-KW"/>
</dbReference>
<feature type="domain" description="Rieske" evidence="8">
    <location>
        <begin position="65"/>
        <end position="157"/>
    </location>
</feature>
<evidence type="ECO:0000256" key="3">
    <source>
        <dbReference type="ARBA" id="ARBA00023004"/>
    </source>
</evidence>
<dbReference type="Gene3D" id="2.102.10.10">
    <property type="entry name" value="Rieske [2Fe-2S] iron-sulphur domain"/>
    <property type="match status" value="1"/>
</dbReference>
<dbReference type="Pfam" id="PF00355">
    <property type="entry name" value="Rieske"/>
    <property type="match status" value="1"/>
</dbReference>
<keyword evidence="4" id="KW-0411">Iron-sulfur</keyword>
<dbReference type="InterPro" id="IPR017941">
    <property type="entry name" value="Rieske_2Fe-2S"/>
</dbReference>
<evidence type="ECO:0000256" key="5">
    <source>
        <dbReference type="ARBA" id="ARBA00023157"/>
    </source>
</evidence>
<dbReference type="SUPFAM" id="SSF50022">
    <property type="entry name" value="ISP domain"/>
    <property type="match status" value="1"/>
</dbReference>
<gene>
    <name evidence="9" type="ORF">MAG551_01102</name>
</gene>
<evidence type="ECO:0000313" key="9">
    <source>
        <dbReference type="EMBL" id="MBS1258049.1"/>
    </source>
</evidence>
<evidence type="ECO:0000256" key="6">
    <source>
        <dbReference type="ARBA" id="ARBA00034078"/>
    </source>
</evidence>
<evidence type="ECO:0000256" key="4">
    <source>
        <dbReference type="ARBA" id="ARBA00023014"/>
    </source>
</evidence>
<dbReference type="PROSITE" id="PS51296">
    <property type="entry name" value="RIESKE"/>
    <property type="match status" value="1"/>
</dbReference>
<accession>A0A941W1U7</accession>
<evidence type="ECO:0000256" key="1">
    <source>
        <dbReference type="ARBA" id="ARBA00022714"/>
    </source>
</evidence>
<dbReference type="GO" id="GO:0046872">
    <property type="term" value="F:metal ion binding"/>
    <property type="evidence" value="ECO:0007669"/>
    <property type="project" value="UniProtKB-KW"/>
</dbReference>
<protein>
    <submittedName>
        <fullName evidence="9">Cytochrome b6-f complex iron-sulfur subunit</fullName>
    </submittedName>
</protein>
<organism evidence="9 10">
    <name type="scientific">Candidatus Scalindua arabica</name>
    <dbReference type="NCBI Taxonomy" id="1127984"/>
    <lineage>
        <taxon>Bacteria</taxon>
        <taxon>Pseudomonadati</taxon>
        <taxon>Planctomycetota</taxon>
        <taxon>Candidatus Brocadiia</taxon>
        <taxon>Candidatus Brocadiales</taxon>
        <taxon>Candidatus Scalinduaceae</taxon>
        <taxon>Candidatus Scalindua</taxon>
    </lineage>
</organism>
<comment type="cofactor">
    <cofactor evidence="6">
        <name>[2Fe-2S] cluster</name>
        <dbReference type="ChEBI" id="CHEBI:190135"/>
    </cofactor>
</comment>
<feature type="transmembrane region" description="Helical" evidence="7">
    <location>
        <begin position="30"/>
        <end position="50"/>
    </location>
</feature>
<keyword evidence="7" id="KW-0472">Membrane</keyword>
<proteinExistence type="predicted"/>
<keyword evidence="3" id="KW-0408">Iron</keyword>
<keyword evidence="7" id="KW-0812">Transmembrane</keyword>
<reference evidence="9" key="1">
    <citation type="journal article" date="2021" name="ISME J.">
        <title>Fine-scale metabolic discontinuity in a stratified prokaryote microbiome of a Red Sea deep halocline.</title>
        <authorList>
            <person name="Michoud G."/>
            <person name="Ngugi D.K."/>
            <person name="Barozzi A."/>
            <person name="Merlino G."/>
            <person name="Calleja M.L."/>
            <person name="Delgado-Huertas A."/>
            <person name="Moran X.A.G."/>
            <person name="Daffonchio D."/>
        </authorList>
    </citation>
    <scope>NUCLEOTIDE SEQUENCE</scope>
    <source>
        <strain evidence="9">SuakinDeep_MAG55_1</strain>
    </source>
</reference>
<keyword evidence="7" id="KW-1133">Transmembrane helix</keyword>
<evidence type="ECO:0000256" key="2">
    <source>
        <dbReference type="ARBA" id="ARBA00022723"/>
    </source>
</evidence>
<dbReference type="EMBL" id="JAANXD010000044">
    <property type="protein sequence ID" value="MBS1258049.1"/>
    <property type="molecule type" value="Genomic_DNA"/>
</dbReference>
<keyword evidence="2" id="KW-0479">Metal-binding</keyword>
<dbReference type="PRINTS" id="PR00162">
    <property type="entry name" value="RIESKE"/>
</dbReference>
<evidence type="ECO:0000313" key="10">
    <source>
        <dbReference type="Proteomes" id="UP000722750"/>
    </source>
</evidence>